<reference evidence="9" key="1">
    <citation type="submission" date="2024-05" db="EMBL/GenBank/DDBJ databases">
        <authorList>
            <person name="Cai S.Y."/>
            <person name="Jin L.M."/>
            <person name="Li H.R."/>
        </authorList>
    </citation>
    <scope>NUCLEOTIDE SEQUENCE</scope>
    <source>
        <strain evidence="9">A5-74</strain>
    </source>
</reference>
<organism evidence="9">
    <name type="scientific">Nakamurella sp. A5-74</name>
    <dbReference type="NCBI Taxonomy" id="3158264"/>
    <lineage>
        <taxon>Bacteria</taxon>
        <taxon>Bacillati</taxon>
        <taxon>Actinomycetota</taxon>
        <taxon>Actinomycetes</taxon>
        <taxon>Nakamurellales</taxon>
        <taxon>Nakamurellaceae</taxon>
        <taxon>Nakamurella</taxon>
    </lineage>
</organism>
<proteinExistence type="inferred from homology"/>
<dbReference type="GO" id="GO:0004590">
    <property type="term" value="F:orotidine-5'-phosphate decarboxylase activity"/>
    <property type="evidence" value="ECO:0007669"/>
    <property type="project" value="UniProtKB-UniRule"/>
</dbReference>
<accession>A0AAU8DKV3</accession>
<evidence type="ECO:0000256" key="4">
    <source>
        <dbReference type="ARBA" id="ARBA00022975"/>
    </source>
</evidence>
<dbReference type="InterPro" id="IPR011060">
    <property type="entry name" value="RibuloseP-bd_barrel"/>
</dbReference>
<feature type="domain" description="Orotidine 5'-phosphate decarboxylase" evidence="8">
    <location>
        <begin position="19"/>
        <end position="265"/>
    </location>
</feature>
<dbReference type="PROSITE" id="PS00156">
    <property type="entry name" value="OMPDECASE"/>
    <property type="match status" value="1"/>
</dbReference>
<dbReference type="InterPro" id="IPR018089">
    <property type="entry name" value="OMPdecase_AS"/>
</dbReference>
<sequence>MTTTTFGARYASALDDRGPLCVGIDPHPALLQAWDLDPGIDGLKRFALEATAALAPEAAVVKPQSAFFEAYGSAGIAVLEAVIADARDAGALVLLDVKRGDIGSTMDAYARAYLSDDSPLAADAITVSPYLGFGSLGPAIELAARTGRGLFVLCRTSNPESAHVQHAVLDGVRTVAQEIVDQVAALNVGAVPLGSFGLVIGATLTELDVDLSALNGPILAPGLGAQGADATKVAALFGAVLPAVASSSSREVLSAGPDPVALRDAARRQNEALQDAARR</sequence>
<evidence type="ECO:0000256" key="5">
    <source>
        <dbReference type="ARBA" id="ARBA00023239"/>
    </source>
</evidence>
<evidence type="ECO:0000259" key="8">
    <source>
        <dbReference type="SMART" id="SM00934"/>
    </source>
</evidence>
<dbReference type="GO" id="GO:0006207">
    <property type="term" value="P:'de novo' pyrimidine nucleobase biosynthetic process"/>
    <property type="evidence" value="ECO:0007669"/>
    <property type="project" value="InterPro"/>
</dbReference>
<dbReference type="EC" id="4.1.1.23" evidence="7"/>
<dbReference type="SUPFAM" id="SSF51366">
    <property type="entry name" value="Ribulose-phoshate binding barrel"/>
    <property type="match status" value="1"/>
</dbReference>
<evidence type="ECO:0000256" key="3">
    <source>
        <dbReference type="ARBA" id="ARBA00022793"/>
    </source>
</evidence>
<dbReference type="AlphaFoldDB" id="A0AAU8DKV3"/>
<evidence type="ECO:0000256" key="1">
    <source>
        <dbReference type="ARBA" id="ARBA00004861"/>
    </source>
</evidence>
<dbReference type="HAMAP" id="MF_01215">
    <property type="entry name" value="OMPdecase_type2"/>
    <property type="match status" value="1"/>
</dbReference>
<dbReference type="CDD" id="cd04725">
    <property type="entry name" value="OMP_decarboxylase_like"/>
    <property type="match status" value="1"/>
</dbReference>
<dbReference type="EMBL" id="CP159218">
    <property type="protein sequence ID" value="XCG62798.1"/>
    <property type="molecule type" value="Genomic_DNA"/>
</dbReference>
<dbReference type="PANTHER" id="PTHR43375">
    <property type="entry name" value="OROTIDINE 5'-PHOSPHATE DECARBOXYLASE"/>
    <property type="match status" value="1"/>
</dbReference>
<dbReference type="GO" id="GO:0044205">
    <property type="term" value="P:'de novo' UMP biosynthetic process"/>
    <property type="evidence" value="ECO:0007669"/>
    <property type="project" value="UniProtKB-UniRule"/>
</dbReference>
<dbReference type="InterPro" id="IPR001754">
    <property type="entry name" value="OMPdeCOase_dom"/>
</dbReference>
<dbReference type="SMART" id="SM00934">
    <property type="entry name" value="OMPdecase"/>
    <property type="match status" value="1"/>
</dbReference>
<dbReference type="NCBIfam" id="TIGR02127">
    <property type="entry name" value="pyrF_sub2"/>
    <property type="match status" value="1"/>
</dbReference>
<dbReference type="Gene3D" id="3.20.20.70">
    <property type="entry name" value="Aldolase class I"/>
    <property type="match status" value="1"/>
</dbReference>
<evidence type="ECO:0000256" key="2">
    <source>
        <dbReference type="ARBA" id="ARBA00008847"/>
    </source>
</evidence>
<dbReference type="Pfam" id="PF00215">
    <property type="entry name" value="OMPdecase"/>
    <property type="match status" value="1"/>
</dbReference>
<gene>
    <name evidence="7 9" type="primary">pyrF</name>
    <name evidence="9" type="ORF">ABLG96_16460</name>
</gene>
<feature type="active site" description="Proton donor" evidence="7">
    <location>
        <position position="98"/>
    </location>
</feature>
<name>A0AAU8DKV3_9ACTN</name>
<keyword evidence="3 7" id="KW-0210">Decarboxylase</keyword>
<dbReference type="InterPro" id="IPR013785">
    <property type="entry name" value="Aldolase_TIM"/>
</dbReference>
<dbReference type="RefSeq" id="WP_353648413.1">
    <property type="nucleotide sequence ID" value="NZ_CP159218.1"/>
</dbReference>
<evidence type="ECO:0000256" key="7">
    <source>
        <dbReference type="HAMAP-Rule" id="MF_01215"/>
    </source>
</evidence>
<keyword evidence="5 7" id="KW-0456">Lyase</keyword>
<comment type="pathway">
    <text evidence="1 7">Pyrimidine metabolism; UMP biosynthesis via de novo pathway; UMP from orotate: step 2/2.</text>
</comment>
<comment type="similarity">
    <text evidence="2 7">Belongs to the OMP decarboxylase family. Type 2 subfamily.</text>
</comment>
<comment type="catalytic activity">
    <reaction evidence="6 7">
        <text>orotidine 5'-phosphate + H(+) = UMP + CO2</text>
        <dbReference type="Rhea" id="RHEA:11596"/>
        <dbReference type="ChEBI" id="CHEBI:15378"/>
        <dbReference type="ChEBI" id="CHEBI:16526"/>
        <dbReference type="ChEBI" id="CHEBI:57538"/>
        <dbReference type="ChEBI" id="CHEBI:57865"/>
        <dbReference type="EC" id="4.1.1.23"/>
    </reaction>
</comment>
<evidence type="ECO:0000313" key="9">
    <source>
        <dbReference type="EMBL" id="XCG62798.1"/>
    </source>
</evidence>
<dbReference type="InterPro" id="IPR011995">
    <property type="entry name" value="OMPdecase_type-2"/>
</dbReference>
<keyword evidence="4 7" id="KW-0665">Pyrimidine biosynthesis</keyword>
<evidence type="ECO:0000256" key="6">
    <source>
        <dbReference type="ARBA" id="ARBA00049157"/>
    </source>
</evidence>
<dbReference type="PANTHER" id="PTHR43375:SF1">
    <property type="entry name" value="OROTIDINE 5'-PHOSPHATE DECARBOXYLASE"/>
    <property type="match status" value="1"/>
</dbReference>
<protein>
    <recommendedName>
        <fullName evidence="7">Orotidine 5'-phosphate decarboxylase</fullName>
        <ecNumber evidence="7">4.1.1.23</ecNumber>
    </recommendedName>
    <alternativeName>
        <fullName evidence="7">OMP decarboxylase</fullName>
        <shortName evidence="7">OMPDCase</shortName>
        <shortName evidence="7">OMPdecase</shortName>
    </alternativeName>
</protein>